<dbReference type="RefSeq" id="WP_092377613.1">
    <property type="nucleotide sequence ID" value="NZ_FORX01000018.1"/>
</dbReference>
<feature type="chain" id="PRO_5011549844" evidence="1">
    <location>
        <begin position="22"/>
        <end position="157"/>
    </location>
</feature>
<reference evidence="3" key="1">
    <citation type="submission" date="2016-10" db="EMBL/GenBank/DDBJ databases">
        <authorList>
            <person name="Varghese N."/>
            <person name="Submissions S."/>
        </authorList>
    </citation>
    <scope>NUCLEOTIDE SEQUENCE [LARGE SCALE GENOMIC DNA]</scope>
    <source>
        <strain evidence="3">DSM 5918</strain>
    </source>
</reference>
<keyword evidence="3" id="KW-1185">Reference proteome</keyword>
<proteinExistence type="predicted"/>
<dbReference type="AlphaFoldDB" id="A0A1I3Y0F2"/>
<feature type="signal peptide" evidence="1">
    <location>
        <begin position="1"/>
        <end position="21"/>
    </location>
</feature>
<name>A0A1I3Y0F2_9BACT</name>
<gene>
    <name evidence="2" type="ORF">SAMN04488082_11832</name>
</gene>
<organism evidence="2 3">
    <name type="scientific">Desulfomicrobium apsheronum</name>
    <dbReference type="NCBI Taxonomy" id="52560"/>
    <lineage>
        <taxon>Bacteria</taxon>
        <taxon>Pseudomonadati</taxon>
        <taxon>Thermodesulfobacteriota</taxon>
        <taxon>Desulfovibrionia</taxon>
        <taxon>Desulfovibrionales</taxon>
        <taxon>Desulfomicrobiaceae</taxon>
        <taxon>Desulfomicrobium</taxon>
    </lineage>
</organism>
<dbReference type="STRING" id="52560.SAMN04488082_11832"/>
<dbReference type="OrthoDB" id="9824464at2"/>
<dbReference type="Proteomes" id="UP000198635">
    <property type="component" value="Unassembled WGS sequence"/>
</dbReference>
<accession>A0A1I3Y0F2</accession>
<dbReference type="EMBL" id="FORX01000018">
    <property type="protein sequence ID" value="SFK25304.1"/>
    <property type="molecule type" value="Genomic_DNA"/>
</dbReference>
<evidence type="ECO:0000313" key="2">
    <source>
        <dbReference type="EMBL" id="SFK25304.1"/>
    </source>
</evidence>
<evidence type="ECO:0000256" key="1">
    <source>
        <dbReference type="SAM" id="SignalP"/>
    </source>
</evidence>
<evidence type="ECO:0000313" key="3">
    <source>
        <dbReference type="Proteomes" id="UP000198635"/>
    </source>
</evidence>
<protein>
    <submittedName>
        <fullName evidence="2">Uncharacterized protein</fullName>
    </submittedName>
</protein>
<sequence>MKHFSLILASLLMFMALPAFADKHFVDETIEEKKFEFIVHQACKDIFVNTDILIATRKESDAAFSLIWQFSVARNIPIQPVAAISLYTILGSDPTDECSLPFIEEDIETAIVWSRRSIDALQSFTMNGEKEEQMRRACLSNIEAIYLKMIEEAEKVK</sequence>
<keyword evidence="1" id="KW-0732">Signal</keyword>